<evidence type="ECO:0000256" key="1">
    <source>
        <dbReference type="ARBA" id="ARBA00004167"/>
    </source>
</evidence>
<protein>
    <recommendedName>
        <fullName evidence="11">Cadherin domain-containing protein</fullName>
    </recommendedName>
</protein>
<evidence type="ECO:0000256" key="4">
    <source>
        <dbReference type="ARBA" id="ARBA00022837"/>
    </source>
</evidence>
<evidence type="ECO:0000256" key="10">
    <source>
        <dbReference type="SAM" id="SignalP"/>
    </source>
</evidence>
<dbReference type="PANTHER" id="PTHR24028">
    <property type="entry name" value="CADHERIN-87A"/>
    <property type="match status" value="1"/>
</dbReference>
<dbReference type="PANTHER" id="PTHR24028:SF146">
    <property type="entry name" value="CADHERIN 96CB, ISOFORM D-RELATED"/>
    <property type="match status" value="1"/>
</dbReference>
<evidence type="ECO:0000256" key="9">
    <source>
        <dbReference type="SAM" id="MobiDB-lite"/>
    </source>
</evidence>
<dbReference type="CDD" id="cd11304">
    <property type="entry name" value="Cadherin_repeat"/>
    <property type="match status" value="12"/>
</dbReference>
<evidence type="ECO:0000256" key="8">
    <source>
        <dbReference type="PROSITE-ProRule" id="PRU00043"/>
    </source>
</evidence>
<keyword evidence="5" id="KW-1133">Transmembrane helix</keyword>
<dbReference type="PROSITE" id="PS50268">
    <property type="entry name" value="CADHERIN_2"/>
    <property type="match status" value="12"/>
</dbReference>
<organism evidence="12 13">
    <name type="scientific">Bugula neritina</name>
    <name type="common">Brown bryozoan</name>
    <name type="synonym">Sertularia neritina</name>
    <dbReference type="NCBI Taxonomy" id="10212"/>
    <lineage>
        <taxon>Eukaryota</taxon>
        <taxon>Metazoa</taxon>
        <taxon>Spiralia</taxon>
        <taxon>Lophotrochozoa</taxon>
        <taxon>Bryozoa</taxon>
        <taxon>Gymnolaemata</taxon>
        <taxon>Cheilostomatida</taxon>
        <taxon>Flustrina</taxon>
        <taxon>Buguloidea</taxon>
        <taxon>Bugulidae</taxon>
        <taxon>Bugula</taxon>
    </lineage>
</organism>
<keyword evidence="7" id="KW-0325">Glycoprotein</keyword>
<feature type="region of interest" description="Disordered" evidence="9">
    <location>
        <begin position="1889"/>
        <end position="1950"/>
    </location>
</feature>
<dbReference type="GO" id="GO:0007156">
    <property type="term" value="P:homophilic cell adhesion via plasma membrane adhesion molecules"/>
    <property type="evidence" value="ECO:0007669"/>
    <property type="project" value="InterPro"/>
</dbReference>
<feature type="chain" id="PRO_5029581101" description="Cadherin domain-containing protein" evidence="10">
    <location>
        <begin position="19"/>
        <end position="1950"/>
    </location>
</feature>
<feature type="domain" description="Cadherin" evidence="11">
    <location>
        <begin position="856"/>
        <end position="959"/>
    </location>
</feature>
<feature type="signal peptide" evidence="10">
    <location>
        <begin position="1"/>
        <end position="18"/>
    </location>
</feature>
<evidence type="ECO:0000313" key="12">
    <source>
        <dbReference type="EMBL" id="KAF6041176.1"/>
    </source>
</evidence>
<keyword evidence="3" id="KW-0677">Repeat</keyword>
<feature type="domain" description="Cadherin" evidence="11">
    <location>
        <begin position="32"/>
        <end position="124"/>
    </location>
</feature>
<sequence length="1950" mass="217827">MWILLINILLAQSLIVDGQNAPPEAVFEGNRELPEDTQPGTVVYSVVASDPDSDDSSLSLHLDSNTFQLWNYGNRGNITLLKSLNFEASTTAEFVLTVADGDQSATTYRKVITVTDVNDVQPKFSQLRYKTHLSEDTAVGSVVFSDIYVSDADVSNSEISVVCSYNPAFPNACQIFGLNTTASTNTYWSGYVYLRRPLDYETMQETYQLQLTAQDGNPVNDYRMTFEVVIDDVTDAPPFFTSTFDARINEDVAIGTYVLTVNAEDGDEKDQRPIRYSIIENPGDLFAIEADSGKITTTKSLTLKANVIGSQGIVTLKVTAQEVLSDGSLGNDSTTQSFSDVKITIIDVNDNPPMFTQTHYSVNMSESLENGQAIPNLTMHVSDADGADNAYFKFVFSGLREYEDIFRVSPPEAQGSTTATLVIQNSSALDYDFGLRVYTLEVIAKEVRTQSSLSSTAIVTIYLQDANDNVPEFNVGYYNIEDLSELTQPDNNGKAHETSIPLTITLLDENDNIPEFTSYIYQYRVQEGTTSLTTEYPIYATDLDSSRNGNNRIRYSLVSDRSGLFTINPLSGELSLNAPIQFKDGDANGRLRITVGAGNLLDGASQVDFTQNTTVEVIVEDVNNNAPYFLRNYSQIIPENIQPDVEIIRVEADDADFGVNAAVEYSIDSGADNTFQIDIYSGVISRIRGAVLDYTSKSKYDIVVKATDKGYPRLSGYATVTVTLLDNDNRYPVFTPLTTYTNVSEDAGIDFAVVSMQAIDRDSDADLRYSFVEPITAHDISGLPVNTEDYNYIELFRIDSETGQVFVNRRLDIHQVERIQYTVQARDISADDSEQVGTSTLVINIISANLHAPVFENVNRTYSMLEEQPVGSLVLVLVATDDDGDLVTYEILKQSTPDLLAVHPATGIVTVASRVDYEAIQTVTFTARAYDGNNYLTDQYADQQFTVNIININDNTPKFSQQFYESDISENSTDRQTVTTVSATDQDFYPYGDVRYRLPTSVTQFRVDEVSGLIYKIPGVVFDRESMDSLYIPVIAYDGPASPSRSSIVPVYVSIKNVNDNSPYFNEKDVYITVSDDTPIGSFVTRLFAFDDDSEDKISYSVGSDPSGRYAISDEGVITTRLPFTTTQDHTFNVIARDRADNSAVVHVHVTVIGNDVGPSWKFPSYDGDRIIVCESWSRGEVINEKKLISADGANKYYFLVNGEETSIFNMTFRLIPETGEIILQKNLDREETDRYLVQVLARDANGLVNQRYLVIDVCDENDNHPEFPVDNNGHVKDYHFTIYSNEVECVKDPVRNNACGQVKAQDLDLPHNGMIVYSISGGDVSHFVIDPDTGIISTVRGLDHPSQSLYIIQVTANNYRIVENQKEVIVSDSDRKTANVYIEVLPTPTTPTFIKKELNLYTSINTQIGTCLDSMKPADASFNSLSYSLVRETVFNGNIIVPKQDDRLQHSIGVTAGEICTIQLYNPKYVGYRFTIDVSYKYCYQWYYEFCEYSKVEYNRSLDQDYGYEHLVDRLGGPPHHQGGHYRYFQVNNMIVYYMIGYLLGDRPTWEAVKSDVIIYAVNQTSNYLFERKEVITYINSRIEGEYKSTALYVRILYAEDIHSTYIYLPTAAPRKVTEEEEFPIGLLVAMILLLPLLLLPFLLCCLLGCPCCGSLLGVNKRYAALAAAPAGGYSEESFIDDWYEQSKMYTNPAYNDNWDTGSAHMLVNLHGGKGNAGKHATTEEEITEETREYYRQYGNGSGGQMMNGVAALDTGDSHRQVTAGSMSLARSVKAESSVIVDGLIPASREGEGQTEVVEEQRVERRVEQENAQNHSEHLKHLDRRDVNPLVSSMDTEHQQTSQQMSSLSPGTIDMLDSASAYNAKVAATRADHYGGFSHTATVPRYHSRRHDDIRRHDDSGHHGDYFTSERYESDYYSDQRRAPSSRSHPEEESGMTIILDAEPTLEWL</sequence>
<evidence type="ECO:0000256" key="7">
    <source>
        <dbReference type="ARBA" id="ARBA00023180"/>
    </source>
</evidence>
<evidence type="ECO:0000256" key="5">
    <source>
        <dbReference type="ARBA" id="ARBA00022989"/>
    </source>
</evidence>
<dbReference type="EMBL" id="VXIV02000069">
    <property type="protein sequence ID" value="KAF6041176.1"/>
    <property type="molecule type" value="Genomic_DNA"/>
</dbReference>
<dbReference type="SMART" id="SM00112">
    <property type="entry name" value="CA"/>
    <property type="match status" value="12"/>
</dbReference>
<comment type="subcellular location">
    <subcellularLocation>
        <location evidence="1">Membrane</location>
        <topology evidence="1">Single-pass membrane protein</topology>
    </subcellularLocation>
</comment>
<proteinExistence type="predicted"/>
<dbReference type="Gene3D" id="2.60.40.60">
    <property type="entry name" value="Cadherins"/>
    <property type="match status" value="12"/>
</dbReference>
<accession>A0A7J7KSK2</accession>
<dbReference type="InterPro" id="IPR002126">
    <property type="entry name" value="Cadherin-like_dom"/>
</dbReference>
<dbReference type="PRINTS" id="PR00205">
    <property type="entry name" value="CADHERIN"/>
</dbReference>
<dbReference type="GO" id="GO:0005886">
    <property type="term" value="C:plasma membrane"/>
    <property type="evidence" value="ECO:0007669"/>
    <property type="project" value="InterPro"/>
</dbReference>
<keyword evidence="2" id="KW-0812">Transmembrane</keyword>
<dbReference type="SUPFAM" id="SSF49313">
    <property type="entry name" value="Cadherin-like"/>
    <property type="match status" value="12"/>
</dbReference>
<feature type="domain" description="Cadherin" evidence="11">
    <location>
        <begin position="240"/>
        <end position="355"/>
    </location>
</feature>
<evidence type="ECO:0000256" key="2">
    <source>
        <dbReference type="ARBA" id="ARBA00022692"/>
    </source>
</evidence>
<feature type="domain" description="Cadherin" evidence="11">
    <location>
        <begin position="735"/>
        <end position="855"/>
    </location>
</feature>
<keyword evidence="6" id="KW-0472">Membrane</keyword>
<dbReference type="PROSITE" id="PS00232">
    <property type="entry name" value="CADHERIN_1"/>
    <property type="match status" value="3"/>
</dbReference>
<name>A0A7J7KSK2_BUGNE</name>
<keyword evidence="4 8" id="KW-0106">Calcium</keyword>
<dbReference type="InterPro" id="IPR015919">
    <property type="entry name" value="Cadherin-like_sf"/>
</dbReference>
<feature type="domain" description="Cadherin" evidence="11">
    <location>
        <begin position="356"/>
        <end position="473"/>
    </location>
</feature>
<feature type="domain" description="Cadherin" evidence="11">
    <location>
        <begin position="1066"/>
        <end position="1161"/>
    </location>
</feature>
<feature type="domain" description="Cadherin" evidence="11">
    <location>
        <begin position="629"/>
        <end position="734"/>
    </location>
</feature>
<dbReference type="OrthoDB" id="9990384at2759"/>
<evidence type="ECO:0000259" key="11">
    <source>
        <dbReference type="PROSITE" id="PS50268"/>
    </source>
</evidence>
<dbReference type="InterPro" id="IPR050174">
    <property type="entry name" value="Protocadherin/Cadherin-CA"/>
</dbReference>
<dbReference type="Pfam" id="PF00028">
    <property type="entry name" value="Cadherin"/>
    <property type="match status" value="6"/>
</dbReference>
<evidence type="ECO:0000256" key="3">
    <source>
        <dbReference type="ARBA" id="ARBA00022737"/>
    </source>
</evidence>
<gene>
    <name evidence="12" type="ORF">EB796_000514</name>
</gene>
<feature type="domain" description="Cadherin" evidence="11">
    <location>
        <begin position="1173"/>
        <end position="1268"/>
    </location>
</feature>
<reference evidence="12" key="1">
    <citation type="submission" date="2020-06" db="EMBL/GenBank/DDBJ databases">
        <title>Draft genome of Bugula neritina, a colonial animal packing powerful symbionts and potential medicines.</title>
        <authorList>
            <person name="Rayko M."/>
        </authorList>
    </citation>
    <scope>NUCLEOTIDE SEQUENCE [LARGE SCALE GENOMIC DNA]</scope>
    <source>
        <strain evidence="12">Kwan_BN1</strain>
    </source>
</reference>
<dbReference type="InterPro" id="IPR020894">
    <property type="entry name" value="Cadherin_CS"/>
</dbReference>
<keyword evidence="13" id="KW-1185">Reference proteome</keyword>
<dbReference type="Proteomes" id="UP000593567">
    <property type="component" value="Unassembled WGS sequence"/>
</dbReference>
<feature type="domain" description="Cadherin" evidence="11">
    <location>
        <begin position="960"/>
        <end position="1065"/>
    </location>
</feature>
<keyword evidence="10" id="KW-0732">Signal</keyword>
<evidence type="ECO:0000313" key="13">
    <source>
        <dbReference type="Proteomes" id="UP000593567"/>
    </source>
</evidence>
<evidence type="ECO:0000256" key="6">
    <source>
        <dbReference type="ARBA" id="ARBA00023136"/>
    </source>
</evidence>
<feature type="domain" description="Cadherin" evidence="11">
    <location>
        <begin position="1302"/>
        <end position="1394"/>
    </location>
</feature>
<feature type="domain" description="Cadherin" evidence="11">
    <location>
        <begin position="517"/>
        <end position="629"/>
    </location>
</feature>
<feature type="domain" description="Cadherin" evidence="11">
    <location>
        <begin position="125"/>
        <end position="240"/>
    </location>
</feature>
<dbReference type="GO" id="GO:0005509">
    <property type="term" value="F:calcium ion binding"/>
    <property type="evidence" value="ECO:0007669"/>
    <property type="project" value="UniProtKB-UniRule"/>
</dbReference>
<feature type="compositionally biased region" description="Basic and acidic residues" evidence="9">
    <location>
        <begin position="1891"/>
        <end position="1933"/>
    </location>
</feature>
<dbReference type="FunFam" id="2.60.40.60:FF:000020">
    <property type="entry name" value="Dachsous cadherin-related 1b"/>
    <property type="match status" value="1"/>
</dbReference>
<comment type="caution">
    <text evidence="12">The sequence shown here is derived from an EMBL/GenBank/DDBJ whole genome shotgun (WGS) entry which is preliminary data.</text>
</comment>